<gene>
    <name evidence="2" type="ORF">K435DRAFT_801215</name>
</gene>
<accession>A0A4S8LR57</accession>
<dbReference type="AlphaFoldDB" id="A0A4S8LR57"/>
<organism evidence="2 3">
    <name type="scientific">Dendrothele bispora (strain CBS 962.96)</name>
    <dbReference type="NCBI Taxonomy" id="1314807"/>
    <lineage>
        <taxon>Eukaryota</taxon>
        <taxon>Fungi</taxon>
        <taxon>Dikarya</taxon>
        <taxon>Basidiomycota</taxon>
        <taxon>Agaricomycotina</taxon>
        <taxon>Agaricomycetes</taxon>
        <taxon>Agaricomycetidae</taxon>
        <taxon>Agaricales</taxon>
        <taxon>Agaricales incertae sedis</taxon>
        <taxon>Dendrothele</taxon>
    </lineage>
</organism>
<evidence type="ECO:0000313" key="2">
    <source>
        <dbReference type="EMBL" id="THU91453.1"/>
    </source>
</evidence>
<protein>
    <submittedName>
        <fullName evidence="2">Uncharacterized protein</fullName>
    </submittedName>
</protein>
<dbReference type="EMBL" id="ML179305">
    <property type="protein sequence ID" value="THU91453.1"/>
    <property type="molecule type" value="Genomic_DNA"/>
</dbReference>
<keyword evidence="3" id="KW-1185">Reference proteome</keyword>
<proteinExistence type="predicted"/>
<feature type="compositionally biased region" description="Polar residues" evidence="1">
    <location>
        <begin position="124"/>
        <end position="134"/>
    </location>
</feature>
<name>A0A4S8LR57_DENBC</name>
<feature type="region of interest" description="Disordered" evidence="1">
    <location>
        <begin position="124"/>
        <end position="147"/>
    </location>
</feature>
<evidence type="ECO:0000256" key="1">
    <source>
        <dbReference type="SAM" id="MobiDB-lite"/>
    </source>
</evidence>
<dbReference type="Proteomes" id="UP000297245">
    <property type="component" value="Unassembled WGS sequence"/>
</dbReference>
<reference evidence="2 3" key="1">
    <citation type="journal article" date="2019" name="Nat. Ecol. Evol.">
        <title>Megaphylogeny resolves global patterns of mushroom evolution.</title>
        <authorList>
            <person name="Varga T."/>
            <person name="Krizsan K."/>
            <person name="Foldi C."/>
            <person name="Dima B."/>
            <person name="Sanchez-Garcia M."/>
            <person name="Sanchez-Ramirez S."/>
            <person name="Szollosi G.J."/>
            <person name="Szarkandi J.G."/>
            <person name="Papp V."/>
            <person name="Albert L."/>
            <person name="Andreopoulos W."/>
            <person name="Angelini C."/>
            <person name="Antonin V."/>
            <person name="Barry K.W."/>
            <person name="Bougher N.L."/>
            <person name="Buchanan P."/>
            <person name="Buyck B."/>
            <person name="Bense V."/>
            <person name="Catcheside P."/>
            <person name="Chovatia M."/>
            <person name="Cooper J."/>
            <person name="Damon W."/>
            <person name="Desjardin D."/>
            <person name="Finy P."/>
            <person name="Geml J."/>
            <person name="Haridas S."/>
            <person name="Hughes K."/>
            <person name="Justo A."/>
            <person name="Karasinski D."/>
            <person name="Kautmanova I."/>
            <person name="Kiss B."/>
            <person name="Kocsube S."/>
            <person name="Kotiranta H."/>
            <person name="LaButti K.M."/>
            <person name="Lechner B.E."/>
            <person name="Liimatainen K."/>
            <person name="Lipzen A."/>
            <person name="Lukacs Z."/>
            <person name="Mihaltcheva S."/>
            <person name="Morgado L.N."/>
            <person name="Niskanen T."/>
            <person name="Noordeloos M.E."/>
            <person name="Ohm R.A."/>
            <person name="Ortiz-Santana B."/>
            <person name="Ovrebo C."/>
            <person name="Racz N."/>
            <person name="Riley R."/>
            <person name="Savchenko A."/>
            <person name="Shiryaev A."/>
            <person name="Soop K."/>
            <person name="Spirin V."/>
            <person name="Szebenyi C."/>
            <person name="Tomsovsky M."/>
            <person name="Tulloss R.E."/>
            <person name="Uehling J."/>
            <person name="Grigoriev I.V."/>
            <person name="Vagvolgyi C."/>
            <person name="Papp T."/>
            <person name="Martin F.M."/>
            <person name="Miettinen O."/>
            <person name="Hibbett D.S."/>
            <person name="Nagy L.G."/>
        </authorList>
    </citation>
    <scope>NUCLEOTIDE SEQUENCE [LARGE SCALE GENOMIC DNA]</scope>
    <source>
        <strain evidence="2 3">CBS 962.96</strain>
    </source>
</reference>
<evidence type="ECO:0000313" key="3">
    <source>
        <dbReference type="Proteomes" id="UP000297245"/>
    </source>
</evidence>
<sequence length="263" mass="29787">MSDLKSINGAKTNDTLKYTYDAATSTKGPVYSVNQKAVYQSLESSPLVQTLVWNKSKNRCKDVIGTITPITLYYPKEEQRTRSSDQMLMAYRYVEGDAFYGPHCVSVWRLGFYVLSSRTDKPSANPSMKVQSQLLRKPDTMGSGFEPTSTMRVRYRESSLRNTHFLILSTHKFILDWENLSEMMVMLGLSDGRTGECQSRSNHDNPKGLPRYNAMLSRTTVIAVEPMRVEQLKTAASQDSLVLTDETVKINRVNTIPLFKLLS</sequence>